<dbReference type="PANTHER" id="PTHR43194">
    <property type="entry name" value="HYDROLASE ALPHA/BETA FOLD FAMILY"/>
    <property type="match status" value="1"/>
</dbReference>
<dbReference type="SUPFAM" id="SSF53474">
    <property type="entry name" value="alpha/beta-Hydrolases"/>
    <property type="match status" value="1"/>
</dbReference>
<protein>
    <submittedName>
        <fullName evidence="3">Pimeloyl-ACP methyl ester carboxylesterase</fullName>
    </submittedName>
</protein>
<accession>A0A368VWU0</accession>
<dbReference type="InterPro" id="IPR000073">
    <property type="entry name" value="AB_hydrolase_1"/>
</dbReference>
<evidence type="ECO:0000256" key="1">
    <source>
        <dbReference type="SAM" id="MobiDB-lite"/>
    </source>
</evidence>
<comment type="caution">
    <text evidence="3">The sequence shown here is derived from an EMBL/GenBank/DDBJ whole genome shotgun (WGS) entry which is preliminary data.</text>
</comment>
<dbReference type="PANTHER" id="PTHR43194:SF2">
    <property type="entry name" value="PEROXISOMAL MEMBRANE PROTEIN LPX1"/>
    <property type="match status" value="1"/>
</dbReference>
<dbReference type="Gene3D" id="3.40.50.1820">
    <property type="entry name" value="alpha/beta hydrolase"/>
    <property type="match status" value="1"/>
</dbReference>
<dbReference type="InterPro" id="IPR029058">
    <property type="entry name" value="AB_hydrolase_fold"/>
</dbReference>
<dbReference type="EMBL" id="QPJC01000003">
    <property type="protein sequence ID" value="RCW45208.1"/>
    <property type="molecule type" value="Genomic_DNA"/>
</dbReference>
<name>A0A368VWU0_9ACTN</name>
<feature type="domain" description="AB hydrolase-1" evidence="2">
    <location>
        <begin position="35"/>
        <end position="279"/>
    </location>
</feature>
<evidence type="ECO:0000313" key="4">
    <source>
        <dbReference type="Proteomes" id="UP000253495"/>
    </source>
</evidence>
<evidence type="ECO:0000313" key="3">
    <source>
        <dbReference type="EMBL" id="RCW45208.1"/>
    </source>
</evidence>
<organism evidence="3 4">
    <name type="scientific">Halopolyspora algeriensis</name>
    <dbReference type="NCBI Taxonomy" id="1500506"/>
    <lineage>
        <taxon>Bacteria</taxon>
        <taxon>Bacillati</taxon>
        <taxon>Actinomycetota</taxon>
        <taxon>Actinomycetes</taxon>
        <taxon>Actinomycetes incertae sedis</taxon>
        <taxon>Halopolyspora</taxon>
    </lineage>
</organism>
<dbReference type="GO" id="GO:0003824">
    <property type="term" value="F:catalytic activity"/>
    <property type="evidence" value="ECO:0007669"/>
    <property type="project" value="UniProtKB-ARBA"/>
</dbReference>
<sequence>MRERPTGRADSGGCAKGDRVRHHGAVHYIESGAGPPLVLLHAFPVDARMWHGARTLLEEQVRVIAPDQRGLGQSALDGSSAPDLADEGATRRAAEQPGLGTVAADVLALLDSLGLSEVVLGGCSMGGYVATAVLQAAPERVSGLLLADTKAVADNAEQRDNRLSVADRAEREGTSGWLAENSLPGLVGRTTRNERPEVVDEIGALIDSQPAEGVAWAQRAMAARPDGTDTLRGFTGPALVVVGEEDTITPPEIARDVTAVLPDAELVTLPGAGHLSAMETPEAFANAVLPWLNRFGS</sequence>
<proteinExistence type="predicted"/>
<evidence type="ECO:0000259" key="2">
    <source>
        <dbReference type="Pfam" id="PF00561"/>
    </source>
</evidence>
<reference evidence="3 4" key="1">
    <citation type="submission" date="2018-07" db="EMBL/GenBank/DDBJ databases">
        <title>Genomic Encyclopedia of Type Strains, Phase III (KMG-III): the genomes of soil and plant-associated and newly described type strains.</title>
        <authorList>
            <person name="Whitman W."/>
        </authorList>
    </citation>
    <scope>NUCLEOTIDE SEQUENCE [LARGE SCALE GENOMIC DNA]</scope>
    <source>
        <strain evidence="3 4">CECT 8575</strain>
    </source>
</reference>
<dbReference type="AlphaFoldDB" id="A0A368VWU0"/>
<dbReference type="Pfam" id="PF00561">
    <property type="entry name" value="Abhydrolase_1"/>
    <property type="match status" value="1"/>
</dbReference>
<keyword evidence="4" id="KW-1185">Reference proteome</keyword>
<feature type="region of interest" description="Disordered" evidence="1">
    <location>
        <begin position="71"/>
        <end position="93"/>
    </location>
</feature>
<dbReference type="InterPro" id="IPR050228">
    <property type="entry name" value="Carboxylesterase_BioH"/>
</dbReference>
<dbReference type="Proteomes" id="UP000253495">
    <property type="component" value="Unassembled WGS sequence"/>
</dbReference>
<gene>
    <name evidence="3" type="ORF">DFQ14_103174</name>
</gene>